<dbReference type="NCBIfam" id="TIGR03930">
    <property type="entry name" value="WXG100_ESAT6"/>
    <property type="match status" value="1"/>
</dbReference>
<comment type="caution">
    <text evidence="2">The sequence shown here is derived from an EMBL/GenBank/DDBJ whole genome shotgun (WGS) entry which is preliminary data.</text>
</comment>
<organism evidence="2 3">
    <name type="scientific">Corynebacterium meridianum</name>
    <dbReference type="NCBI Taxonomy" id="2765363"/>
    <lineage>
        <taxon>Bacteria</taxon>
        <taxon>Bacillati</taxon>
        <taxon>Actinomycetota</taxon>
        <taxon>Actinomycetes</taxon>
        <taxon>Mycobacteriales</taxon>
        <taxon>Corynebacteriaceae</taxon>
        <taxon>Corynebacterium</taxon>
    </lineage>
</organism>
<dbReference type="AlphaFoldDB" id="A0A934I4K9"/>
<evidence type="ECO:0000256" key="1">
    <source>
        <dbReference type="RuleBase" id="RU362001"/>
    </source>
</evidence>
<reference evidence="2" key="1">
    <citation type="submission" date="2020-12" db="EMBL/GenBank/DDBJ databases">
        <title>Genome public.</title>
        <authorList>
            <person name="Sun Q."/>
        </authorList>
    </citation>
    <scope>NUCLEOTIDE SEQUENCE</scope>
    <source>
        <strain evidence="2">CCM 8863</strain>
    </source>
</reference>
<evidence type="ECO:0000313" key="3">
    <source>
        <dbReference type="Proteomes" id="UP000645966"/>
    </source>
</evidence>
<keyword evidence="3" id="KW-1185">Reference proteome</keyword>
<sequence>MGSTIRYQFGEIAAVVGDIRATSGRISQQLEEIKRQIRPMAETWEGDSAMEYRAAQQKWDNAARELNLVLDTIARTVGEGNDRMSEINRRAAASWS</sequence>
<comment type="similarity">
    <text evidence="1">Belongs to the WXG100 family.</text>
</comment>
<protein>
    <recommendedName>
        <fullName evidence="1">ESAT-6-like protein</fullName>
    </recommendedName>
</protein>
<dbReference type="SUPFAM" id="SSF140453">
    <property type="entry name" value="EsxAB dimer-like"/>
    <property type="match status" value="1"/>
</dbReference>
<dbReference type="Pfam" id="PF06013">
    <property type="entry name" value="WXG100"/>
    <property type="match status" value="1"/>
</dbReference>
<dbReference type="Gene3D" id="1.10.287.1060">
    <property type="entry name" value="ESAT-6-like"/>
    <property type="match status" value="1"/>
</dbReference>
<evidence type="ECO:0000313" key="2">
    <source>
        <dbReference type="EMBL" id="MBI8990086.1"/>
    </source>
</evidence>
<accession>A0A934I4K9</accession>
<proteinExistence type="inferred from homology"/>
<dbReference type="InterPro" id="IPR036689">
    <property type="entry name" value="ESAT-6-like_sf"/>
</dbReference>
<dbReference type="InterPro" id="IPR010310">
    <property type="entry name" value="T7SS_ESAT-6-like"/>
</dbReference>
<dbReference type="Proteomes" id="UP000645966">
    <property type="component" value="Unassembled WGS sequence"/>
</dbReference>
<gene>
    <name evidence="2" type="ORF">JDV75_10015</name>
</gene>
<dbReference type="RefSeq" id="WP_198739065.1">
    <property type="nucleotide sequence ID" value="NZ_JAEIOS010000013.1"/>
</dbReference>
<dbReference type="EMBL" id="JAEIOS010000013">
    <property type="protein sequence ID" value="MBI8990086.1"/>
    <property type="molecule type" value="Genomic_DNA"/>
</dbReference>
<name>A0A934I4K9_9CORY</name>